<evidence type="ECO:0000259" key="12">
    <source>
        <dbReference type="PROSITE" id="PS50926"/>
    </source>
</evidence>
<keyword evidence="5 15" id="KW-0808">Transferase</keyword>
<dbReference type="InterPro" id="IPR002792">
    <property type="entry name" value="TRAM_dom"/>
</dbReference>
<evidence type="ECO:0000256" key="7">
    <source>
        <dbReference type="ARBA" id="ARBA00022723"/>
    </source>
</evidence>
<keyword evidence="8" id="KW-0408">Iron</keyword>
<dbReference type="PROSITE" id="PS50926">
    <property type="entry name" value="TRAM"/>
    <property type="match status" value="1"/>
</dbReference>
<keyword evidence="9" id="KW-0411">Iron-sulfur</keyword>
<keyword evidence="7" id="KW-0479">Metal-binding</keyword>
<keyword evidence="4" id="KW-0004">4Fe-4S</keyword>
<evidence type="ECO:0000259" key="13">
    <source>
        <dbReference type="PROSITE" id="PS51449"/>
    </source>
</evidence>
<dbReference type="InterPro" id="IPR006638">
    <property type="entry name" value="Elp3/MiaA/NifB-like_rSAM"/>
</dbReference>
<comment type="catalytic activity">
    <reaction evidence="11">
        <text>N(6)-L-threonylcarbamoyladenosine(37) in tRNA + (sulfur carrier)-SH + AH2 + 2 S-adenosyl-L-methionine = 2-methylsulfanyl-N(6)-L-threonylcarbamoyladenosine(37) in tRNA + (sulfur carrier)-H + 5'-deoxyadenosine + L-methionine + A + S-adenosyl-L-homocysteine + 2 H(+)</text>
        <dbReference type="Rhea" id="RHEA:37075"/>
        <dbReference type="Rhea" id="RHEA-COMP:10163"/>
        <dbReference type="Rhea" id="RHEA-COMP:11092"/>
        <dbReference type="Rhea" id="RHEA-COMP:14737"/>
        <dbReference type="Rhea" id="RHEA-COMP:14739"/>
        <dbReference type="ChEBI" id="CHEBI:13193"/>
        <dbReference type="ChEBI" id="CHEBI:15378"/>
        <dbReference type="ChEBI" id="CHEBI:17319"/>
        <dbReference type="ChEBI" id="CHEBI:17499"/>
        <dbReference type="ChEBI" id="CHEBI:29917"/>
        <dbReference type="ChEBI" id="CHEBI:57844"/>
        <dbReference type="ChEBI" id="CHEBI:57856"/>
        <dbReference type="ChEBI" id="CHEBI:59789"/>
        <dbReference type="ChEBI" id="CHEBI:64428"/>
        <dbReference type="ChEBI" id="CHEBI:74418"/>
        <dbReference type="ChEBI" id="CHEBI:74420"/>
        <dbReference type="EC" id="2.8.4.5"/>
    </reaction>
</comment>
<keyword evidence="6" id="KW-0949">S-adenosyl-L-methionine</keyword>
<proteinExistence type="predicted"/>
<dbReference type="SUPFAM" id="SSF102114">
    <property type="entry name" value="Radical SAM enzymes"/>
    <property type="match status" value="1"/>
</dbReference>
<evidence type="ECO:0000256" key="1">
    <source>
        <dbReference type="ARBA" id="ARBA00001966"/>
    </source>
</evidence>
<dbReference type="PROSITE" id="PS51449">
    <property type="entry name" value="MTTASE_N"/>
    <property type="match status" value="1"/>
</dbReference>
<evidence type="ECO:0000256" key="5">
    <source>
        <dbReference type="ARBA" id="ARBA00022679"/>
    </source>
</evidence>
<evidence type="ECO:0000313" key="15">
    <source>
        <dbReference type="EMBL" id="RCL74393.1"/>
    </source>
</evidence>
<accession>A0A368DSY6</accession>
<dbReference type="Pfam" id="PF00919">
    <property type="entry name" value="UPF0004"/>
    <property type="match status" value="1"/>
</dbReference>
<evidence type="ECO:0000256" key="9">
    <source>
        <dbReference type="ARBA" id="ARBA00023014"/>
    </source>
</evidence>
<evidence type="ECO:0000313" key="16">
    <source>
        <dbReference type="Proteomes" id="UP000253570"/>
    </source>
</evidence>
<dbReference type="Gene3D" id="3.80.30.20">
    <property type="entry name" value="tm_1862 like domain"/>
    <property type="match status" value="1"/>
</dbReference>
<evidence type="ECO:0000256" key="10">
    <source>
        <dbReference type="ARBA" id="ARBA00031213"/>
    </source>
</evidence>
<feature type="domain" description="TRAM" evidence="12">
    <location>
        <begin position="360"/>
        <end position="414"/>
    </location>
</feature>
<evidence type="ECO:0000256" key="3">
    <source>
        <dbReference type="ARBA" id="ARBA00013273"/>
    </source>
</evidence>
<dbReference type="GO" id="GO:0035598">
    <property type="term" value="F:tRNA (N(6)-L-threonylcarbamoyladenosine(37)-C(2))-methylthiotransferase activity"/>
    <property type="evidence" value="ECO:0007669"/>
    <property type="project" value="UniProtKB-EC"/>
</dbReference>
<dbReference type="InterPro" id="IPR058240">
    <property type="entry name" value="rSAM_sf"/>
</dbReference>
<comment type="cofactor">
    <cofactor evidence="1">
        <name>[4Fe-4S] cluster</name>
        <dbReference type="ChEBI" id="CHEBI:49883"/>
    </cofactor>
</comment>
<gene>
    <name evidence="15" type="ORF">DBW71_01315</name>
</gene>
<evidence type="ECO:0000256" key="8">
    <source>
        <dbReference type="ARBA" id="ARBA00023004"/>
    </source>
</evidence>
<evidence type="ECO:0000256" key="4">
    <source>
        <dbReference type="ARBA" id="ARBA00022485"/>
    </source>
</evidence>
<dbReference type="Pfam" id="PF04055">
    <property type="entry name" value="Radical_SAM"/>
    <property type="match status" value="1"/>
</dbReference>
<evidence type="ECO:0000256" key="2">
    <source>
        <dbReference type="ARBA" id="ARBA00002399"/>
    </source>
</evidence>
<dbReference type="PANTHER" id="PTHR11918">
    <property type="entry name" value="RADICAL SAM PROTEINS"/>
    <property type="match status" value="1"/>
</dbReference>
<protein>
    <recommendedName>
        <fullName evidence="3">tRNA (N(6)-L-threonylcarbamoyladenosine(37)-C(2))-methylthiotransferase</fullName>
        <ecNumber evidence="3">2.8.4.5</ecNumber>
    </recommendedName>
    <alternativeName>
        <fullName evidence="10">tRNA-t(6)A37 methylthiotransferase</fullName>
    </alternativeName>
</protein>
<name>A0A368DSY6_9PROT</name>
<feature type="domain" description="Radical SAM core" evidence="14">
    <location>
        <begin position="127"/>
        <end position="358"/>
    </location>
</feature>
<dbReference type="EMBL" id="QOQD01000002">
    <property type="protein sequence ID" value="RCL74393.1"/>
    <property type="molecule type" value="Genomic_DNA"/>
</dbReference>
<dbReference type="SFLD" id="SFLDG01082">
    <property type="entry name" value="B12-binding_domain_containing"/>
    <property type="match status" value="1"/>
</dbReference>
<dbReference type="InterPro" id="IPR038135">
    <property type="entry name" value="Methylthiotransferase_N_sf"/>
</dbReference>
<dbReference type="InterPro" id="IPR006467">
    <property type="entry name" value="MiaB-like_bact"/>
</dbReference>
<dbReference type="Gene3D" id="3.40.50.12160">
    <property type="entry name" value="Methylthiotransferase, N-terminal domain"/>
    <property type="match status" value="1"/>
</dbReference>
<evidence type="ECO:0000256" key="6">
    <source>
        <dbReference type="ARBA" id="ARBA00022691"/>
    </source>
</evidence>
<dbReference type="Proteomes" id="UP000253570">
    <property type="component" value="Unassembled WGS sequence"/>
</dbReference>
<dbReference type="PROSITE" id="PS01278">
    <property type="entry name" value="MTTASE_RADICAL"/>
    <property type="match status" value="1"/>
</dbReference>
<dbReference type="SFLD" id="SFLDS00029">
    <property type="entry name" value="Radical_SAM"/>
    <property type="match status" value="1"/>
</dbReference>
<comment type="caution">
    <text evidence="15">The sequence shown here is derived from an EMBL/GenBank/DDBJ whole genome shotgun (WGS) entry which is preliminary data.</text>
</comment>
<reference evidence="15 16" key="1">
    <citation type="journal article" date="2018" name="Microbiome">
        <title>Fine metagenomic profile of the Mediterranean stratified and mixed water columns revealed by assembly and recruitment.</title>
        <authorList>
            <person name="Haro-Moreno J.M."/>
            <person name="Lopez-Perez M."/>
            <person name="De La Torre J.R."/>
            <person name="Picazo A."/>
            <person name="Camacho A."/>
            <person name="Rodriguez-Valera F."/>
        </authorList>
    </citation>
    <scope>NUCLEOTIDE SEQUENCE [LARGE SCALE GENOMIC DNA]</scope>
    <source>
        <strain evidence="15">MED-G57</strain>
    </source>
</reference>
<dbReference type="AlphaFoldDB" id="A0A368DSY6"/>
<dbReference type="GO" id="GO:0046872">
    <property type="term" value="F:metal ion binding"/>
    <property type="evidence" value="ECO:0007669"/>
    <property type="project" value="UniProtKB-KW"/>
</dbReference>
<evidence type="ECO:0000256" key="11">
    <source>
        <dbReference type="ARBA" id="ARBA00051661"/>
    </source>
</evidence>
<feature type="domain" description="MTTase N-terminal" evidence="13">
    <location>
        <begin position="3"/>
        <end position="106"/>
    </location>
</feature>
<comment type="function">
    <text evidence="2">Catalyzes the methylthiolation of N6-threonylcarbamoyladenosine (t(6)A), leading to the formation of 2-methylthio-N6-threonylcarbamoyladenosine (ms(2)t(6)A) at position 37 in tRNAs that read codons beginning with adenine.</text>
</comment>
<dbReference type="InterPro" id="IPR023404">
    <property type="entry name" value="rSAM_horseshoe"/>
</dbReference>
<dbReference type="NCBIfam" id="TIGR00089">
    <property type="entry name" value="MiaB/RimO family radical SAM methylthiotransferase"/>
    <property type="match status" value="1"/>
</dbReference>
<sequence>MKNNLNFITFGCKLNAFETQVMKEKAEHYNLSNFSFINSCAVTNQAVKQTRQAIRKERRENPDNKIIVTGCAAELHPNEFMSMPEVDCIIGNHEKTKLSTFGNLVGIKKDISEENIIEEETPFIKNFDNRTRAFVQIQNGCDHRCTFCIIPYARGQSRSIDQETIIRQIQTLLDKGYHEIILTGVDITSYGQDLNEKINLGILIKNIIKGTNNLKRLRISSIDSIEIDDDFLEVFTSEKIIMPHLHLSLQSGNDMILKRMLRRHQTKDAIAFCEKIQKVRPESVFGADLIAGFPTESDSMHKSTKKHITDCNLTYLHIFPFSAKQGTPAARMPQVEKKVIQKRSKELREVGGQRLNIFLINEVGKEKKVLVEKPGFGRTEQYSKVLIPEDNNQGTLITKKIIGINKDQLMAQLN</sequence>
<dbReference type="SMART" id="SM00729">
    <property type="entry name" value="Elp3"/>
    <property type="match status" value="1"/>
</dbReference>
<dbReference type="InterPro" id="IPR013848">
    <property type="entry name" value="Methylthiotransferase_N"/>
</dbReference>
<organism evidence="15 16">
    <name type="scientific">PS1 clade bacterium</name>
    <dbReference type="NCBI Taxonomy" id="2175152"/>
    <lineage>
        <taxon>Bacteria</taxon>
        <taxon>Pseudomonadati</taxon>
        <taxon>Pseudomonadota</taxon>
        <taxon>Alphaproteobacteria</taxon>
        <taxon>PS1 clade</taxon>
    </lineage>
</organism>
<dbReference type="InterPro" id="IPR020612">
    <property type="entry name" value="Methylthiotransferase_CS"/>
</dbReference>
<dbReference type="PROSITE" id="PS51918">
    <property type="entry name" value="RADICAL_SAM"/>
    <property type="match status" value="1"/>
</dbReference>
<dbReference type="PANTHER" id="PTHR11918:SF45">
    <property type="entry name" value="THREONYLCARBAMOYLADENOSINE TRNA METHYLTHIOTRANSFERASE"/>
    <property type="match status" value="1"/>
</dbReference>
<dbReference type="NCBIfam" id="TIGR01579">
    <property type="entry name" value="MiaB-like-C"/>
    <property type="match status" value="1"/>
</dbReference>
<dbReference type="InterPro" id="IPR007197">
    <property type="entry name" value="rSAM"/>
</dbReference>
<dbReference type="InterPro" id="IPR005839">
    <property type="entry name" value="Methylthiotransferase"/>
</dbReference>
<evidence type="ECO:0000259" key="14">
    <source>
        <dbReference type="PROSITE" id="PS51918"/>
    </source>
</evidence>
<dbReference type="GO" id="GO:0051539">
    <property type="term" value="F:4 iron, 4 sulfur cluster binding"/>
    <property type="evidence" value="ECO:0007669"/>
    <property type="project" value="UniProtKB-KW"/>
</dbReference>
<dbReference type="EC" id="2.8.4.5" evidence="3"/>